<sequence>MMRQTHATNQLLLHKEDKQYRLIALYTRQVSHSHYSIKTQDSQSHIKINHQDLTRLTHKTSIRSHQAALSFSFKFTSVLLASQITPASYIAIKSSTYLR</sequence>
<accession>A0A5B0NWX2</accession>
<comment type="caution">
    <text evidence="1">The sequence shown here is derived from an EMBL/GenBank/DDBJ whole genome shotgun (WGS) entry which is preliminary data.</text>
</comment>
<dbReference type="EMBL" id="VDEP01000374">
    <property type="protein sequence ID" value="KAA1093453.1"/>
    <property type="molecule type" value="Genomic_DNA"/>
</dbReference>
<proteinExistence type="predicted"/>
<reference evidence="1 2" key="1">
    <citation type="submission" date="2019-05" db="EMBL/GenBank/DDBJ databases">
        <title>Emergence of the Ug99 lineage of the wheat stem rust pathogen through somatic hybridization.</title>
        <authorList>
            <person name="Li F."/>
            <person name="Upadhyaya N.M."/>
            <person name="Sperschneider J."/>
            <person name="Matny O."/>
            <person name="Nguyen-Phuc H."/>
            <person name="Mago R."/>
            <person name="Raley C."/>
            <person name="Miller M.E."/>
            <person name="Silverstein K.A.T."/>
            <person name="Henningsen E."/>
            <person name="Hirsch C.D."/>
            <person name="Visser B."/>
            <person name="Pretorius Z.A."/>
            <person name="Steffenson B.J."/>
            <person name="Schwessinger B."/>
            <person name="Dodds P.N."/>
            <person name="Figueroa M."/>
        </authorList>
    </citation>
    <scope>NUCLEOTIDE SEQUENCE [LARGE SCALE GENOMIC DNA]</scope>
    <source>
        <strain evidence="1 2">Ug99</strain>
    </source>
</reference>
<evidence type="ECO:0000313" key="1">
    <source>
        <dbReference type="EMBL" id="KAA1093453.1"/>
    </source>
</evidence>
<organism evidence="1 2">
    <name type="scientific">Puccinia graminis f. sp. tritici</name>
    <dbReference type="NCBI Taxonomy" id="56615"/>
    <lineage>
        <taxon>Eukaryota</taxon>
        <taxon>Fungi</taxon>
        <taxon>Dikarya</taxon>
        <taxon>Basidiomycota</taxon>
        <taxon>Pucciniomycotina</taxon>
        <taxon>Pucciniomycetes</taxon>
        <taxon>Pucciniales</taxon>
        <taxon>Pucciniaceae</taxon>
        <taxon>Puccinia</taxon>
    </lineage>
</organism>
<name>A0A5B0NWX2_PUCGR</name>
<evidence type="ECO:0000313" key="2">
    <source>
        <dbReference type="Proteomes" id="UP000325313"/>
    </source>
</evidence>
<dbReference type="AlphaFoldDB" id="A0A5B0NWX2"/>
<protein>
    <submittedName>
        <fullName evidence="1">Uncharacterized protein</fullName>
    </submittedName>
</protein>
<dbReference type="Proteomes" id="UP000325313">
    <property type="component" value="Unassembled WGS sequence"/>
</dbReference>
<gene>
    <name evidence="1" type="ORF">PGTUg99_017429</name>
</gene>